<name>A0A0A9B3A2_ARUDO</name>
<organism evidence="2">
    <name type="scientific">Arundo donax</name>
    <name type="common">Giant reed</name>
    <name type="synonym">Donax arundinaceus</name>
    <dbReference type="NCBI Taxonomy" id="35708"/>
    <lineage>
        <taxon>Eukaryota</taxon>
        <taxon>Viridiplantae</taxon>
        <taxon>Streptophyta</taxon>
        <taxon>Embryophyta</taxon>
        <taxon>Tracheophyta</taxon>
        <taxon>Spermatophyta</taxon>
        <taxon>Magnoliopsida</taxon>
        <taxon>Liliopsida</taxon>
        <taxon>Poales</taxon>
        <taxon>Poaceae</taxon>
        <taxon>PACMAD clade</taxon>
        <taxon>Arundinoideae</taxon>
        <taxon>Arundineae</taxon>
        <taxon>Arundo</taxon>
    </lineage>
</organism>
<feature type="region of interest" description="Disordered" evidence="1">
    <location>
        <begin position="1"/>
        <end position="20"/>
    </location>
</feature>
<accession>A0A0A9B3A2</accession>
<evidence type="ECO:0000256" key="1">
    <source>
        <dbReference type="SAM" id="MobiDB-lite"/>
    </source>
</evidence>
<reference evidence="2" key="2">
    <citation type="journal article" date="2015" name="Data Brief">
        <title>Shoot transcriptome of the giant reed, Arundo donax.</title>
        <authorList>
            <person name="Barrero R.A."/>
            <person name="Guerrero F.D."/>
            <person name="Moolhuijzen P."/>
            <person name="Goolsby J.A."/>
            <person name="Tidwell J."/>
            <person name="Bellgard S.E."/>
            <person name="Bellgard M.I."/>
        </authorList>
    </citation>
    <scope>NUCLEOTIDE SEQUENCE</scope>
    <source>
        <tissue evidence="2">Shoot tissue taken approximately 20 cm above the soil surface</tissue>
    </source>
</reference>
<feature type="compositionally biased region" description="Polar residues" evidence="1">
    <location>
        <begin position="1"/>
        <end position="11"/>
    </location>
</feature>
<evidence type="ECO:0000313" key="2">
    <source>
        <dbReference type="EMBL" id="JAD53817.1"/>
    </source>
</evidence>
<dbReference type="EMBL" id="GBRH01244078">
    <property type="protein sequence ID" value="JAD53817.1"/>
    <property type="molecule type" value="Transcribed_RNA"/>
</dbReference>
<dbReference type="AlphaFoldDB" id="A0A0A9B3A2"/>
<reference evidence="2" key="1">
    <citation type="submission" date="2014-09" db="EMBL/GenBank/DDBJ databases">
        <authorList>
            <person name="Magalhaes I.L.F."/>
            <person name="Oliveira U."/>
            <person name="Santos F.R."/>
            <person name="Vidigal T.H.D.A."/>
            <person name="Brescovit A.D."/>
            <person name="Santos A.J."/>
        </authorList>
    </citation>
    <scope>NUCLEOTIDE SEQUENCE</scope>
    <source>
        <tissue evidence="2">Shoot tissue taken approximately 20 cm above the soil surface</tissue>
    </source>
</reference>
<sequence length="20" mass="2062">MRVTSAYSKTGQGVAGTKGY</sequence>
<protein>
    <submittedName>
        <fullName evidence="2">Uncharacterized protein</fullName>
    </submittedName>
</protein>
<proteinExistence type="predicted"/>